<dbReference type="Proteomes" id="UP000241074">
    <property type="component" value="Chromosome"/>
</dbReference>
<comment type="similarity">
    <text evidence="2">Belongs to the peptidase M13 family.</text>
</comment>
<dbReference type="GO" id="GO:0004222">
    <property type="term" value="F:metalloendopeptidase activity"/>
    <property type="evidence" value="ECO:0007669"/>
    <property type="project" value="InterPro"/>
</dbReference>
<evidence type="ECO:0000313" key="10">
    <source>
        <dbReference type="EMBL" id="AVP99576.1"/>
    </source>
</evidence>
<dbReference type="Pfam" id="PF05649">
    <property type="entry name" value="Peptidase_M13_N"/>
    <property type="match status" value="1"/>
</dbReference>
<dbReference type="SUPFAM" id="SSF55486">
    <property type="entry name" value="Metalloproteases ('zincins'), catalytic domain"/>
    <property type="match status" value="1"/>
</dbReference>
<dbReference type="Pfam" id="PF01431">
    <property type="entry name" value="Peptidase_M13"/>
    <property type="match status" value="1"/>
</dbReference>
<dbReference type="PRINTS" id="PR00786">
    <property type="entry name" value="NEPRILYSIN"/>
</dbReference>
<dbReference type="GO" id="GO:0016485">
    <property type="term" value="P:protein processing"/>
    <property type="evidence" value="ECO:0007669"/>
    <property type="project" value="TreeGrafter"/>
</dbReference>
<dbReference type="CDD" id="cd08662">
    <property type="entry name" value="M13"/>
    <property type="match status" value="1"/>
</dbReference>
<dbReference type="InterPro" id="IPR018497">
    <property type="entry name" value="Peptidase_M13_C"/>
</dbReference>
<keyword evidence="3" id="KW-0645">Protease</keyword>
<keyword evidence="6" id="KW-0862">Zinc</keyword>
<organism evidence="10 11">
    <name type="scientific">Ahniella affigens</name>
    <dbReference type="NCBI Taxonomy" id="2021234"/>
    <lineage>
        <taxon>Bacteria</taxon>
        <taxon>Pseudomonadati</taxon>
        <taxon>Pseudomonadota</taxon>
        <taxon>Gammaproteobacteria</taxon>
        <taxon>Lysobacterales</taxon>
        <taxon>Rhodanobacteraceae</taxon>
        <taxon>Ahniella</taxon>
    </lineage>
</organism>
<dbReference type="EMBL" id="CP027860">
    <property type="protein sequence ID" value="AVP99576.1"/>
    <property type="molecule type" value="Genomic_DNA"/>
</dbReference>
<dbReference type="InterPro" id="IPR042089">
    <property type="entry name" value="Peptidase_M13_dom_2"/>
</dbReference>
<evidence type="ECO:0000313" key="11">
    <source>
        <dbReference type="Proteomes" id="UP000241074"/>
    </source>
</evidence>
<evidence type="ECO:0000259" key="8">
    <source>
        <dbReference type="Pfam" id="PF01431"/>
    </source>
</evidence>
<evidence type="ECO:0000256" key="1">
    <source>
        <dbReference type="ARBA" id="ARBA00001947"/>
    </source>
</evidence>
<dbReference type="GO" id="GO:0005886">
    <property type="term" value="C:plasma membrane"/>
    <property type="evidence" value="ECO:0007669"/>
    <property type="project" value="TreeGrafter"/>
</dbReference>
<dbReference type="Gene3D" id="1.10.1380.10">
    <property type="entry name" value="Neutral endopeptidase , domain2"/>
    <property type="match status" value="1"/>
</dbReference>
<dbReference type="InterPro" id="IPR000718">
    <property type="entry name" value="Peptidase_M13"/>
</dbReference>
<evidence type="ECO:0000256" key="2">
    <source>
        <dbReference type="ARBA" id="ARBA00007357"/>
    </source>
</evidence>
<sequence length="705" mass="79318">MGRSQYPSFNSKYGNHAMPVSQRILPTLLSLGLGLGLAGLVQADDAVSGKPVFGSFGIALLHRDLNVLPGDDFNRYANGIWQDTYQLKDHETRYGAFTLLSDQAEIDVRAIIEGITDDDAKRDPEAQQVRDLYRSVMNIEARNQAGLKPIQKALDQIAQIKNSKDLAEAFGRAPIDGSISPFFGIIGPDRKAPEQNVLSLIVGGLGLPDREYYTDPAPRFIEIRKAYRAHIAKMLSLAGFDETDARAESIMKLETEIAKHLWPRAELRDRDKTYNLVSFKDLKQTYKGFDWALYFRAAGIKHPPKSLNLNTPSAMPPIVALTQSQPVAVWRDYLRFHTIDNNAPLLTEELDNTSFAFNGTVLAGQKAQRELWKRALDQTGGAFALGDAVGKRYVAKHFRPESKAAMSELVENLRAALKQNIANLDWMSDATKTEAFRKLSTFRPKIGYPDKWRDYSTVTIVPDNLVANVRALREYNRNDQVSRLDKPTDRDEWRMTPQTINAYYNPTFNEIVFPAAILQPPFFDLNADPAVNYGAIGAVIGHEMGHGFDDQGSKSDADGIQRNWWTAEDRNRFEVKTKALGAQYNTYCPIDGQCVNGQLTMGENIGDLGGLSMALTAYRLSLHGKPAPVLEGLSGEQRFFLAWAQIWNAKYREEALLNQLRTDPHSPARYRINGPLRNMDAWYEAFSVTDQHKLFVKPEDRVRIW</sequence>
<evidence type="ECO:0000256" key="5">
    <source>
        <dbReference type="ARBA" id="ARBA00022801"/>
    </source>
</evidence>
<proteinExistence type="inferred from homology"/>
<dbReference type="InterPro" id="IPR008753">
    <property type="entry name" value="Peptidase_M13_N"/>
</dbReference>
<keyword evidence="7" id="KW-0482">Metalloprotease</keyword>
<evidence type="ECO:0000256" key="3">
    <source>
        <dbReference type="ARBA" id="ARBA00022670"/>
    </source>
</evidence>
<evidence type="ECO:0000259" key="9">
    <source>
        <dbReference type="Pfam" id="PF05649"/>
    </source>
</evidence>
<reference evidence="10 11" key="1">
    <citation type="submission" date="2018-03" db="EMBL/GenBank/DDBJ databases">
        <title>Ahniella affigens gen. nov., sp. nov., a gammaproteobacterium isolated from sandy soil near a stream.</title>
        <authorList>
            <person name="Ko Y."/>
            <person name="Kim J.-H."/>
        </authorList>
    </citation>
    <scope>NUCLEOTIDE SEQUENCE [LARGE SCALE GENOMIC DNA]</scope>
    <source>
        <strain evidence="10 11">D13</strain>
    </source>
</reference>
<keyword evidence="11" id="KW-1185">Reference proteome</keyword>
<name>A0A2P1PXL7_9GAMM</name>
<dbReference type="AlphaFoldDB" id="A0A2P1PXL7"/>
<evidence type="ECO:0000256" key="7">
    <source>
        <dbReference type="ARBA" id="ARBA00023049"/>
    </source>
</evidence>
<evidence type="ECO:0000256" key="6">
    <source>
        <dbReference type="ARBA" id="ARBA00022833"/>
    </source>
</evidence>
<keyword evidence="4" id="KW-0479">Metal-binding</keyword>
<dbReference type="PANTHER" id="PTHR11733:SF167">
    <property type="entry name" value="FI17812P1-RELATED"/>
    <property type="match status" value="1"/>
</dbReference>
<dbReference type="GO" id="GO:0046872">
    <property type="term" value="F:metal ion binding"/>
    <property type="evidence" value="ECO:0007669"/>
    <property type="project" value="UniProtKB-KW"/>
</dbReference>
<dbReference type="Gene3D" id="3.40.390.10">
    <property type="entry name" value="Collagenase (Catalytic Domain)"/>
    <property type="match status" value="1"/>
</dbReference>
<feature type="domain" description="Peptidase M13 C-terminal" evidence="8">
    <location>
        <begin position="501"/>
        <end position="702"/>
    </location>
</feature>
<dbReference type="PROSITE" id="PS51885">
    <property type="entry name" value="NEPRILYSIN"/>
    <property type="match status" value="1"/>
</dbReference>
<keyword evidence="5" id="KW-0378">Hydrolase</keyword>
<dbReference type="PANTHER" id="PTHR11733">
    <property type="entry name" value="ZINC METALLOPROTEASE FAMILY M13 NEPRILYSIN-RELATED"/>
    <property type="match status" value="1"/>
</dbReference>
<gene>
    <name evidence="10" type="ORF">C7S18_21430</name>
</gene>
<protein>
    <submittedName>
        <fullName evidence="10">Peptidase M13</fullName>
    </submittedName>
</protein>
<accession>A0A2P1PXL7</accession>
<dbReference type="InterPro" id="IPR024079">
    <property type="entry name" value="MetalloPept_cat_dom_sf"/>
</dbReference>
<dbReference type="KEGG" id="xba:C7S18_21430"/>
<reference evidence="10 11" key="2">
    <citation type="submission" date="2018-03" db="EMBL/GenBank/DDBJ databases">
        <authorList>
            <person name="Keele B.F."/>
        </authorList>
    </citation>
    <scope>NUCLEOTIDE SEQUENCE [LARGE SCALE GENOMIC DNA]</scope>
    <source>
        <strain evidence="10 11">D13</strain>
    </source>
</reference>
<evidence type="ECO:0000256" key="4">
    <source>
        <dbReference type="ARBA" id="ARBA00022723"/>
    </source>
</evidence>
<dbReference type="OrthoDB" id="9775677at2"/>
<comment type="cofactor">
    <cofactor evidence="1">
        <name>Zn(2+)</name>
        <dbReference type="ChEBI" id="CHEBI:29105"/>
    </cofactor>
</comment>
<feature type="domain" description="Peptidase M13 N-terminal" evidence="9">
    <location>
        <begin position="69"/>
        <end position="449"/>
    </location>
</feature>